<gene>
    <name evidence="2" type="ORF">OEA41_004526</name>
</gene>
<feature type="region of interest" description="Disordered" evidence="1">
    <location>
        <begin position="169"/>
        <end position="237"/>
    </location>
</feature>
<protein>
    <submittedName>
        <fullName evidence="2">Uncharacterized protein</fullName>
    </submittedName>
</protein>
<evidence type="ECO:0000313" key="2">
    <source>
        <dbReference type="EMBL" id="KAK3168080.1"/>
    </source>
</evidence>
<feature type="compositionally biased region" description="Polar residues" evidence="1">
    <location>
        <begin position="40"/>
        <end position="59"/>
    </location>
</feature>
<organism evidence="2 3">
    <name type="scientific">Lepraria neglecta</name>
    <dbReference type="NCBI Taxonomy" id="209136"/>
    <lineage>
        <taxon>Eukaryota</taxon>
        <taxon>Fungi</taxon>
        <taxon>Dikarya</taxon>
        <taxon>Ascomycota</taxon>
        <taxon>Pezizomycotina</taxon>
        <taxon>Lecanoromycetes</taxon>
        <taxon>OSLEUM clade</taxon>
        <taxon>Lecanoromycetidae</taxon>
        <taxon>Lecanorales</taxon>
        <taxon>Lecanorineae</taxon>
        <taxon>Stereocaulaceae</taxon>
        <taxon>Lepraria</taxon>
    </lineage>
</organism>
<feature type="compositionally biased region" description="Polar residues" evidence="1">
    <location>
        <begin position="176"/>
        <end position="188"/>
    </location>
</feature>
<evidence type="ECO:0000256" key="1">
    <source>
        <dbReference type="SAM" id="MobiDB-lite"/>
    </source>
</evidence>
<dbReference type="InterPro" id="IPR051706">
    <property type="entry name" value="Glycosyltransferase_domain"/>
</dbReference>
<dbReference type="PANTHER" id="PTHR32385">
    <property type="entry name" value="MANNOSYL PHOSPHORYLINOSITOL CERAMIDE SYNTHASE"/>
    <property type="match status" value="1"/>
</dbReference>
<reference evidence="2" key="1">
    <citation type="submission" date="2022-11" db="EMBL/GenBank/DDBJ databases">
        <title>Chromosomal genome sequence assembly and mating type (MAT) locus characterization of the leprose asexual lichenized fungus Lepraria neglecta (Nyl.) Erichsen.</title>
        <authorList>
            <person name="Allen J.L."/>
            <person name="Pfeffer B."/>
        </authorList>
    </citation>
    <scope>NUCLEOTIDE SEQUENCE</scope>
    <source>
        <strain evidence="2">Allen 5258</strain>
    </source>
</reference>
<dbReference type="Gene3D" id="3.90.550.20">
    <property type="match status" value="1"/>
</dbReference>
<dbReference type="AlphaFoldDB" id="A0AAD9YY04"/>
<keyword evidence="3" id="KW-1185">Reference proteome</keyword>
<sequence length="237" mass="27039">MHVFGCVYADLDTECLLPYDSMFERYNTSTAPHIELSLPSDASKTSKGQGEKSSQANDKTSLKLRGKPSFATQERKAFLGRMGTDEDFPHSIPNAWMASTPSHPFWLLPLESIKDNIYSGKEPEYLTGPTALYERVKQYGEYDGGEGNKMDEQYAKGPWRHLFKTSAQKQLMAPPQSMNMKHTSGSDDNTIETKGKEAEDKEEDKGDANEWKKQAKEWKKTQEERKKKQEARKKEQE</sequence>
<proteinExistence type="predicted"/>
<dbReference type="PANTHER" id="PTHR32385:SF23">
    <property type="entry name" value="NUCLEOTIDE-DIPHOSPHO-SUGAR TRANSFERASE"/>
    <property type="match status" value="1"/>
</dbReference>
<comment type="caution">
    <text evidence="2">The sequence shown here is derived from an EMBL/GenBank/DDBJ whole genome shotgun (WGS) entry which is preliminary data.</text>
</comment>
<dbReference type="GO" id="GO:0000030">
    <property type="term" value="F:mannosyltransferase activity"/>
    <property type="evidence" value="ECO:0007669"/>
    <property type="project" value="TreeGrafter"/>
</dbReference>
<dbReference type="Proteomes" id="UP001276659">
    <property type="component" value="Unassembled WGS sequence"/>
</dbReference>
<name>A0AAD9YY04_9LECA</name>
<dbReference type="GO" id="GO:0051999">
    <property type="term" value="P:mannosyl-inositol phosphorylceramide biosynthetic process"/>
    <property type="evidence" value="ECO:0007669"/>
    <property type="project" value="TreeGrafter"/>
</dbReference>
<feature type="region of interest" description="Disordered" evidence="1">
    <location>
        <begin position="37"/>
        <end position="66"/>
    </location>
</feature>
<dbReference type="EMBL" id="JASNWA010000010">
    <property type="protein sequence ID" value="KAK3168080.1"/>
    <property type="molecule type" value="Genomic_DNA"/>
</dbReference>
<accession>A0AAD9YY04</accession>
<feature type="compositionally biased region" description="Basic and acidic residues" evidence="1">
    <location>
        <begin position="191"/>
        <end position="237"/>
    </location>
</feature>
<dbReference type="GO" id="GO:0016020">
    <property type="term" value="C:membrane"/>
    <property type="evidence" value="ECO:0007669"/>
    <property type="project" value="GOC"/>
</dbReference>
<evidence type="ECO:0000313" key="3">
    <source>
        <dbReference type="Proteomes" id="UP001276659"/>
    </source>
</evidence>